<comment type="caution">
    <text evidence="2">The sequence shown here is derived from an EMBL/GenBank/DDBJ whole genome shotgun (WGS) entry which is preliminary data.</text>
</comment>
<proteinExistence type="predicted"/>
<organism evidence="2 3">
    <name type="scientific">Methylacidimicrobium cyclopophantes</name>
    <dbReference type="NCBI Taxonomy" id="1041766"/>
    <lineage>
        <taxon>Bacteria</taxon>
        <taxon>Pseudomonadati</taxon>
        <taxon>Verrucomicrobiota</taxon>
        <taxon>Methylacidimicrobium</taxon>
    </lineage>
</organism>
<gene>
    <name evidence="2" type="ORF">MAMC_00866</name>
</gene>
<evidence type="ECO:0000256" key="1">
    <source>
        <dbReference type="SAM" id="MobiDB-lite"/>
    </source>
</evidence>
<feature type="compositionally biased region" description="Acidic residues" evidence="1">
    <location>
        <begin position="81"/>
        <end position="93"/>
    </location>
</feature>
<dbReference type="EMBL" id="CABFUZ020000100">
    <property type="protein sequence ID" value="VVM05941.1"/>
    <property type="molecule type" value="Genomic_DNA"/>
</dbReference>
<sequence length="127" mass="12455">MQPTSRRLRQRSEGIGCFLPREGSYGLLGAGFGGVVPGPGFSLEGAGSPAEGGALSPAGGWTEDEEALGPGWLPSAGGVVAEEEEEEEGEEVPEGGGSGVGGAPSSSAASASGPSGDSFFVSVWGWG</sequence>
<dbReference type="RefSeq" id="WP_142524934.1">
    <property type="nucleotide sequence ID" value="NZ_CABFUZ020000100.1"/>
</dbReference>
<evidence type="ECO:0000313" key="3">
    <source>
        <dbReference type="Proteomes" id="UP000381693"/>
    </source>
</evidence>
<name>A0A5E6M8Q1_9BACT</name>
<reference evidence="2" key="1">
    <citation type="submission" date="2019-09" db="EMBL/GenBank/DDBJ databases">
        <authorList>
            <person name="Cremers G."/>
        </authorList>
    </citation>
    <scope>NUCLEOTIDE SEQUENCE [LARGE SCALE GENOMIC DNA]</scope>
    <source>
        <strain evidence="2">3B</strain>
    </source>
</reference>
<feature type="region of interest" description="Disordered" evidence="1">
    <location>
        <begin position="38"/>
        <end position="117"/>
    </location>
</feature>
<accession>A0A5E6M8Q1</accession>
<keyword evidence="3" id="KW-1185">Reference proteome</keyword>
<dbReference type="AlphaFoldDB" id="A0A5E6M8Q1"/>
<dbReference type="Proteomes" id="UP000381693">
    <property type="component" value="Unassembled WGS sequence"/>
</dbReference>
<protein>
    <submittedName>
        <fullName evidence="2">Uncharacterized protein</fullName>
    </submittedName>
</protein>
<feature type="compositionally biased region" description="Low complexity" evidence="1">
    <location>
        <begin position="103"/>
        <end position="116"/>
    </location>
</feature>
<evidence type="ECO:0000313" key="2">
    <source>
        <dbReference type="EMBL" id="VVM05941.1"/>
    </source>
</evidence>